<evidence type="ECO:0000256" key="11">
    <source>
        <dbReference type="ARBA" id="ARBA00023002"/>
    </source>
</evidence>
<proteinExistence type="inferred from homology"/>
<evidence type="ECO:0000256" key="4">
    <source>
        <dbReference type="ARBA" id="ARBA00006849"/>
    </source>
</evidence>
<keyword evidence="12" id="KW-0408">Iron</keyword>
<dbReference type="InterPro" id="IPR036884">
    <property type="entry name" value="2Fe-2S-bd_dom_sf"/>
</dbReference>
<evidence type="ECO:0000256" key="6">
    <source>
        <dbReference type="ARBA" id="ARBA00022505"/>
    </source>
</evidence>
<keyword evidence="6" id="KW-0500">Molybdenum</keyword>
<keyword evidence="10" id="KW-0274">FAD</keyword>
<comment type="subcellular location">
    <subcellularLocation>
        <location evidence="3">Peroxisome</location>
    </subcellularLocation>
</comment>
<evidence type="ECO:0000313" key="17">
    <source>
        <dbReference type="EMBL" id="CAH2982953.1"/>
    </source>
</evidence>
<protein>
    <recommendedName>
        <fullName evidence="19">FAD-binding PCMH-type domain-containing protein</fullName>
    </recommendedName>
</protein>
<dbReference type="InterPro" id="IPR036856">
    <property type="entry name" value="Ald_Oxase/Xan_DH_a/b_sf"/>
</dbReference>
<dbReference type="InterPro" id="IPR037165">
    <property type="entry name" value="AldOxase/xan_DH_Mopterin-bd_sf"/>
</dbReference>
<dbReference type="InterPro" id="IPR002888">
    <property type="entry name" value="2Fe-2S-bd"/>
</dbReference>
<keyword evidence="14" id="KW-0576">Peroxisome</keyword>
<dbReference type="Pfam" id="PF00941">
    <property type="entry name" value="FAD_binding_5"/>
    <property type="match status" value="1"/>
</dbReference>
<dbReference type="EMBL" id="OU963909">
    <property type="protein sequence ID" value="CAH2982953.1"/>
    <property type="molecule type" value="Genomic_DNA"/>
</dbReference>
<gene>
    <name evidence="17" type="ORF">CHILSU_LOCUS3312</name>
</gene>
<comment type="cofactor">
    <cofactor evidence="1">
        <name>Mo-molybdopterin</name>
        <dbReference type="ChEBI" id="CHEBI:71302"/>
    </cofactor>
</comment>
<dbReference type="Gene3D" id="3.30.365.10">
    <property type="entry name" value="Aldehyde oxidase/xanthine dehydrogenase, molybdopterin binding domain"/>
    <property type="match status" value="4"/>
</dbReference>
<dbReference type="SUPFAM" id="SSF47741">
    <property type="entry name" value="CO dehydrogenase ISP C-domain like"/>
    <property type="match status" value="1"/>
</dbReference>
<dbReference type="SUPFAM" id="SSF54665">
    <property type="entry name" value="CO dehydrogenase molybdoprotein N-domain-like"/>
    <property type="match status" value="1"/>
</dbReference>
<name>A0ABN8L2J3_CHISP</name>
<dbReference type="InterPro" id="IPR002346">
    <property type="entry name" value="Mopterin_DH_FAD-bd"/>
</dbReference>
<evidence type="ECO:0000256" key="14">
    <source>
        <dbReference type="ARBA" id="ARBA00023140"/>
    </source>
</evidence>
<evidence type="ECO:0000256" key="8">
    <source>
        <dbReference type="ARBA" id="ARBA00022714"/>
    </source>
</evidence>
<keyword evidence="9" id="KW-0479">Metal-binding</keyword>
<dbReference type="Pfam" id="PF03450">
    <property type="entry name" value="CO_deh_flav_C"/>
    <property type="match status" value="1"/>
</dbReference>
<dbReference type="Pfam" id="PF01315">
    <property type="entry name" value="Ald_Xan_dh_C"/>
    <property type="match status" value="1"/>
</dbReference>
<dbReference type="InterPro" id="IPR012675">
    <property type="entry name" value="Beta-grasp_dom_sf"/>
</dbReference>
<dbReference type="Gene3D" id="3.30.390.50">
    <property type="entry name" value="CO dehydrogenase flavoprotein, C-terminal domain"/>
    <property type="match status" value="1"/>
</dbReference>
<dbReference type="InterPro" id="IPR016166">
    <property type="entry name" value="FAD-bd_PCMH"/>
</dbReference>
<dbReference type="Pfam" id="PF20256">
    <property type="entry name" value="MoCoBD_2"/>
    <property type="match status" value="1"/>
</dbReference>
<keyword evidence="13" id="KW-0411">Iron-sulfur</keyword>
<evidence type="ECO:0000259" key="16">
    <source>
        <dbReference type="PROSITE" id="PS51387"/>
    </source>
</evidence>
<evidence type="ECO:0000256" key="2">
    <source>
        <dbReference type="ARBA" id="ARBA00001974"/>
    </source>
</evidence>
<dbReference type="PROSITE" id="PS00197">
    <property type="entry name" value="2FE2S_FER_1"/>
    <property type="match status" value="1"/>
</dbReference>
<dbReference type="Gene3D" id="3.10.20.30">
    <property type="match status" value="1"/>
</dbReference>
<dbReference type="Pfam" id="PF00111">
    <property type="entry name" value="Fer2"/>
    <property type="match status" value="1"/>
</dbReference>
<dbReference type="PROSITE" id="PS51387">
    <property type="entry name" value="FAD_PCMH"/>
    <property type="match status" value="1"/>
</dbReference>
<dbReference type="InterPro" id="IPR036683">
    <property type="entry name" value="CO_DH_flav_C_dom_sf"/>
</dbReference>
<dbReference type="SUPFAM" id="SSF56176">
    <property type="entry name" value="FAD-binding/transporter-associated domain-like"/>
    <property type="match status" value="1"/>
</dbReference>
<keyword evidence="11" id="KW-0560">Oxidoreductase</keyword>
<dbReference type="SMART" id="SM01092">
    <property type="entry name" value="CO_deh_flav_C"/>
    <property type="match status" value="1"/>
</dbReference>
<evidence type="ECO:0000313" key="18">
    <source>
        <dbReference type="Proteomes" id="UP001153292"/>
    </source>
</evidence>
<keyword evidence="7" id="KW-0285">Flavoprotein</keyword>
<evidence type="ECO:0000256" key="3">
    <source>
        <dbReference type="ARBA" id="ARBA00004275"/>
    </source>
</evidence>
<dbReference type="PANTHER" id="PTHR11908">
    <property type="entry name" value="XANTHINE DEHYDROGENASE"/>
    <property type="match status" value="1"/>
</dbReference>
<dbReference type="SUPFAM" id="SSF55447">
    <property type="entry name" value="CO dehydrogenase flavoprotein C-terminal domain-like"/>
    <property type="match status" value="1"/>
</dbReference>
<dbReference type="SMART" id="SM01008">
    <property type="entry name" value="Ald_Xan_dh_C"/>
    <property type="match status" value="1"/>
</dbReference>
<dbReference type="InterPro" id="IPR000674">
    <property type="entry name" value="Ald_Oxase/Xan_DH_a/b"/>
</dbReference>
<dbReference type="SUPFAM" id="SSF54292">
    <property type="entry name" value="2Fe-2S ferredoxin-like"/>
    <property type="match status" value="1"/>
</dbReference>
<dbReference type="PROSITE" id="PS51085">
    <property type="entry name" value="2FE2S_FER_2"/>
    <property type="match status" value="1"/>
</dbReference>
<dbReference type="InterPro" id="IPR036318">
    <property type="entry name" value="FAD-bd_PCMH-like_sf"/>
</dbReference>
<evidence type="ECO:0000256" key="7">
    <source>
        <dbReference type="ARBA" id="ARBA00022630"/>
    </source>
</evidence>
<feature type="domain" description="FAD-binding PCMH-type" evidence="16">
    <location>
        <begin position="211"/>
        <end position="392"/>
    </location>
</feature>
<dbReference type="InterPro" id="IPR016169">
    <property type="entry name" value="FAD-bd_PCMH_sub2"/>
</dbReference>
<evidence type="ECO:0000256" key="13">
    <source>
        <dbReference type="ARBA" id="ARBA00023014"/>
    </source>
</evidence>
<dbReference type="Pfam" id="PF02738">
    <property type="entry name" value="MoCoBD_1"/>
    <property type="match status" value="1"/>
</dbReference>
<evidence type="ECO:0000256" key="12">
    <source>
        <dbReference type="ARBA" id="ARBA00023004"/>
    </source>
</evidence>
<dbReference type="Gene3D" id="3.90.1170.50">
    <property type="entry name" value="Aldehyde oxidase/xanthine dehydrogenase, a/b hammerhead"/>
    <property type="match status" value="1"/>
</dbReference>
<keyword evidence="8" id="KW-0001">2Fe-2S</keyword>
<keyword evidence="18" id="KW-1185">Reference proteome</keyword>
<evidence type="ECO:0008006" key="19">
    <source>
        <dbReference type="Google" id="ProtNLM"/>
    </source>
</evidence>
<evidence type="ECO:0000256" key="1">
    <source>
        <dbReference type="ARBA" id="ARBA00001924"/>
    </source>
</evidence>
<dbReference type="InterPro" id="IPR006058">
    <property type="entry name" value="2Fe2S_fd_BS"/>
</dbReference>
<dbReference type="InterPro" id="IPR016208">
    <property type="entry name" value="Ald_Oxase/xanthine_DH-like"/>
</dbReference>
<dbReference type="InterPro" id="IPR001041">
    <property type="entry name" value="2Fe-2S_ferredoxin-type"/>
</dbReference>
<organism evidence="17 18">
    <name type="scientific">Chilo suppressalis</name>
    <name type="common">Asiatic rice borer moth</name>
    <dbReference type="NCBI Taxonomy" id="168631"/>
    <lineage>
        <taxon>Eukaryota</taxon>
        <taxon>Metazoa</taxon>
        <taxon>Ecdysozoa</taxon>
        <taxon>Arthropoda</taxon>
        <taxon>Hexapoda</taxon>
        <taxon>Insecta</taxon>
        <taxon>Pterygota</taxon>
        <taxon>Neoptera</taxon>
        <taxon>Endopterygota</taxon>
        <taxon>Lepidoptera</taxon>
        <taxon>Glossata</taxon>
        <taxon>Ditrysia</taxon>
        <taxon>Pyraloidea</taxon>
        <taxon>Crambidae</taxon>
        <taxon>Crambinae</taxon>
        <taxon>Chilo</taxon>
    </lineage>
</organism>
<sequence>MDRIKFKINGQEYSVGGEISSDTTLLDYLRNQLELRGTKYMCREGGCGACIVTASPEPGATPRAVNSCLVSITSCQDWDIITIEKVGNRLEGYHQIQKTLAEENGTQCGYCTPGWVMALHSLLQSNKNLTMIEIEKSFASNICRCTGYRPILQAFKKFALDAPDNLLMDIEDLKICGKTSKFCNKKCNNDDQDWCFIEENCLSQANIIYLELKDGRKWYKVTEIVDIFKILNEKVDESYMLVAGNTAKGAFPIDAYPHILIDISGVQELSGYEIDQNLIIAANTTLSEALEIFEKISREETDFGYLQKFYDHIQLVAHIPVRNLATIAGNLMTKHKHRKFASDTFLLFETVGAYLTILDVDGSKSRVTMEGFLNTNMNRKVILNILLPPLNNEYSLVTFKIMPRSQNAHAIVNTGFLYKLSNNIVLDSRLVFGGLSPAFTRATETEKYLDGKPLFENSTLQGALKILDKEILVEEDSPQPSSEYRKQLALALFYKGLLTLCPDQELDRRYRSGVKRIHESRTVSQGSQEFSTNPIIYPLNQPITKVDALIQCAGEATFTDDLPSFPHELFAVFVLSTVGRGTIESIDTREAMRQPGVVAFYSAKDIPGKNSFIMHGLIVFTEDEEVFCSKQVKYYNQPLGIVVAESTTIAERAAKLVKVTYSNVTIPILDIKDVKSDSTRTKLFLPIPALGRGLFVDKTFKNTYTIYGQYHFSMETIMCVTSPSEEGLVVYSTSQWIDAVQYTVAKALKLDENRVDVHVKRLGGAFGIKITRGALAAVACSLASYKLNRPCRLIQSMPNTTRSLGKRLPCSTDVEVGVDKKGLIQYLNYDLYSDNGYIPSEIVCVLGIDVHNNCYKRLWWNYKCFNSTTDNAKNTWCRAPSSLENIAMAETIMEQISYETSSDPYEVRKTNVDFLLYNDILQLGEKLKTKAQYFERRTAVNKFNAENRWKKRGLRWSFMRYTPLSPAGYEVNMSVCHGDGSVIISHGGIELGQGINTKAIQIAAYFLKIPIEKIQVKSTNTITGTNSILTGSSLTSQSIGMGVEKCCKQLLLRLAPIKVLLINPPWETLIKIAHTLSIDLQVHSYVNNIISPVYYVYGVALAEVEVDILTGESEVLRVDLIEDVGRSVSPKIDVGQIEGAFIMGLGYWTSEKLVYDKKSGELLTDRSWNYYVPQARDIPRDFRIYFREKSYSSKTVLGAKVTGEPAICLSICVPFAMREAVSSARKDVGIPATQWFNIDGPHTTEKLCLSAATRLEDFKFR</sequence>
<accession>A0ABN8L2J3</accession>
<dbReference type="Gene3D" id="3.30.465.10">
    <property type="match status" value="1"/>
</dbReference>
<dbReference type="Proteomes" id="UP001153292">
    <property type="component" value="Chromosome 16"/>
</dbReference>
<comment type="cofactor">
    <cofactor evidence="2">
        <name>FAD</name>
        <dbReference type="ChEBI" id="CHEBI:57692"/>
    </cofactor>
</comment>
<feature type="domain" description="2Fe-2S ferredoxin-type" evidence="15">
    <location>
        <begin position="2"/>
        <end position="86"/>
    </location>
</feature>
<dbReference type="PANTHER" id="PTHR11908:SF132">
    <property type="entry name" value="ALDEHYDE OXIDASE 1-RELATED"/>
    <property type="match status" value="1"/>
</dbReference>
<evidence type="ECO:0000259" key="15">
    <source>
        <dbReference type="PROSITE" id="PS51085"/>
    </source>
</evidence>
<dbReference type="Gene3D" id="1.10.150.120">
    <property type="entry name" value="[2Fe-2S]-binding domain"/>
    <property type="match status" value="1"/>
</dbReference>
<dbReference type="InterPro" id="IPR005107">
    <property type="entry name" value="CO_DH_flav_C"/>
</dbReference>
<reference evidence="17" key="1">
    <citation type="submission" date="2021-12" db="EMBL/GenBank/DDBJ databases">
        <authorList>
            <person name="King R."/>
        </authorList>
    </citation>
    <scope>NUCLEOTIDE SEQUENCE</scope>
</reference>
<evidence type="ECO:0000256" key="9">
    <source>
        <dbReference type="ARBA" id="ARBA00022723"/>
    </source>
</evidence>
<dbReference type="InterPro" id="IPR036010">
    <property type="entry name" value="2Fe-2S_ferredoxin-like_sf"/>
</dbReference>
<comment type="similarity">
    <text evidence="4">Belongs to the xanthine dehydrogenase family.</text>
</comment>
<dbReference type="CDD" id="cd00207">
    <property type="entry name" value="fer2"/>
    <property type="match status" value="1"/>
</dbReference>
<evidence type="ECO:0000256" key="5">
    <source>
        <dbReference type="ARBA" id="ARBA00011738"/>
    </source>
</evidence>
<evidence type="ECO:0000256" key="10">
    <source>
        <dbReference type="ARBA" id="ARBA00022827"/>
    </source>
</evidence>
<dbReference type="SUPFAM" id="SSF56003">
    <property type="entry name" value="Molybdenum cofactor-binding domain"/>
    <property type="match status" value="1"/>
</dbReference>
<dbReference type="InterPro" id="IPR008274">
    <property type="entry name" value="AldOxase/xan_DH_MoCoBD1"/>
</dbReference>
<comment type="subunit">
    <text evidence="5">Homodimer.</text>
</comment>
<dbReference type="Pfam" id="PF01799">
    <property type="entry name" value="Fer2_2"/>
    <property type="match status" value="1"/>
</dbReference>
<dbReference type="PIRSF" id="PIRSF000127">
    <property type="entry name" value="Xanthine_DH"/>
    <property type="match status" value="1"/>
</dbReference>
<dbReference type="InterPro" id="IPR046867">
    <property type="entry name" value="AldOxase/xan_DH_MoCoBD2"/>
</dbReference>